<evidence type="ECO:0000256" key="3">
    <source>
        <dbReference type="ARBA" id="ARBA00022741"/>
    </source>
</evidence>
<proteinExistence type="inferred from homology"/>
<dbReference type="EC" id="2.4.2.52" evidence="5"/>
<evidence type="ECO:0000313" key="6">
    <source>
        <dbReference type="EMBL" id="ORC35390.1"/>
    </source>
</evidence>
<dbReference type="GO" id="GO:0051191">
    <property type="term" value="P:prosthetic group biosynthetic process"/>
    <property type="evidence" value="ECO:0007669"/>
    <property type="project" value="TreeGrafter"/>
</dbReference>
<dbReference type="Gene3D" id="1.10.4200.10">
    <property type="entry name" value="Triphosphoribosyl-dephospho-CoA protein"/>
    <property type="match status" value="1"/>
</dbReference>
<name>A0A1Y1RY86_9SPIO</name>
<dbReference type="HAMAP" id="MF_00397">
    <property type="entry name" value="CitG"/>
    <property type="match status" value="1"/>
</dbReference>
<gene>
    <name evidence="5" type="primary">citG</name>
    <name evidence="6" type="ORF">B4O97_09470</name>
</gene>
<evidence type="ECO:0000256" key="4">
    <source>
        <dbReference type="ARBA" id="ARBA00022840"/>
    </source>
</evidence>
<dbReference type="InterPro" id="IPR017551">
    <property type="entry name" value="TriPribosyl-deP-CoA_syn_CitG"/>
</dbReference>
<keyword evidence="3 5" id="KW-0547">Nucleotide-binding</keyword>
<evidence type="ECO:0000256" key="2">
    <source>
        <dbReference type="ARBA" id="ARBA00022679"/>
    </source>
</evidence>
<dbReference type="EMBL" id="MWQY01000009">
    <property type="protein sequence ID" value="ORC35390.1"/>
    <property type="molecule type" value="Genomic_DNA"/>
</dbReference>
<dbReference type="Pfam" id="PF01874">
    <property type="entry name" value="CitG"/>
    <property type="match status" value="1"/>
</dbReference>
<comment type="catalytic activity">
    <reaction evidence="1 5">
        <text>3'-dephospho-CoA + ATP = 2'-(5''-triphospho-alpha-D-ribosyl)-3'-dephospho-CoA + adenine</text>
        <dbReference type="Rhea" id="RHEA:15117"/>
        <dbReference type="ChEBI" id="CHEBI:16708"/>
        <dbReference type="ChEBI" id="CHEBI:30616"/>
        <dbReference type="ChEBI" id="CHEBI:57328"/>
        <dbReference type="ChEBI" id="CHEBI:61378"/>
        <dbReference type="EC" id="2.4.2.52"/>
    </reaction>
</comment>
<dbReference type="GO" id="GO:0046917">
    <property type="term" value="F:triphosphoribosyl-dephospho-CoA synthase activity"/>
    <property type="evidence" value="ECO:0007669"/>
    <property type="project" value="UniProtKB-UniRule"/>
</dbReference>
<dbReference type="Proteomes" id="UP000192343">
    <property type="component" value="Unassembled WGS sequence"/>
</dbReference>
<dbReference type="AlphaFoldDB" id="A0A1Y1RY86"/>
<comment type="caution">
    <text evidence="6">The sequence shown here is derived from an EMBL/GenBank/DDBJ whole genome shotgun (WGS) entry which is preliminary data.</text>
</comment>
<keyword evidence="2 5" id="KW-0808">Transferase</keyword>
<protein>
    <recommendedName>
        <fullName evidence="5">Probable 2-(5''-triphosphoribosyl)-3'-dephosphocoenzyme-A synthase</fullName>
        <shortName evidence="5">2-(5''-triphosphoribosyl)-3'-dephospho-CoA synthase</shortName>
        <ecNumber evidence="5">2.4.2.52</ecNumber>
    </recommendedName>
</protein>
<keyword evidence="7" id="KW-1185">Reference proteome</keyword>
<dbReference type="PANTHER" id="PTHR30201">
    <property type="entry name" value="TRIPHOSPHORIBOSYL-DEPHOSPHO-COA SYNTHASE"/>
    <property type="match status" value="1"/>
</dbReference>
<dbReference type="InterPro" id="IPR002736">
    <property type="entry name" value="CitG"/>
</dbReference>
<accession>A0A1Y1RY86</accession>
<evidence type="ECO:0000313" key="7">
    <source>
        <dbReference type="Proteomes" id="UP000192343"/>
    </source>
</evidence>
<organism evidence="6 7">
    <name type="scientific">Marispirochaeta aestuarii</name>
    <dbReference type="NCBI Taxonomy" id="1963862"/>
    <lineage>
        <taxon>Bacteria</taxon>
        <taxon>Pseudomonadati</taxon>
        <taxon>Spirochaetota</taxon>
        <taxon>Spirochaetia</taxon>
        <taxon>Spirochaetales</taxon>
        <taxon>Spirochaetaceae</taxon>
        <taxon>Marispirochaeta</taxon>
    </lineage>
</organism>
<keyword evidence="4 5" id="KW-0067">ATP-binding</keyword>
<dbReference type="GO" id="GO:0005524">
    <property type="term" value="F:ATP binding"/>
    <property type="evidence" value="ECO:0007669"/>
    <property type="project" value="UniProtKB-KW"/>
</dbReference>
<dbReference type="PANTHER" id="PTHR30201:SF2">
    <property type="entry name" value="2-(5''-TRIPHOSPHORIBOSYL)-3'-DEPHOSPHOCOENZYME-A SYNTHASE"/>
    <property type="match status" value="1"/>
</dbReference>
<dbReference type="STRING" id="1963862.B4O97_09470"/>
<evidence type="ECO:0000256" key="1">
    <source>
        <dbReference type="ARBA" id="ARBA00001210"/>
    </source>
</evidence>
<comment type="similarity">
    <text evidence="5">Belongs to the CitG/MdcB family.</text>
</comment>
<sequence length="271" mass="28786">MLQELDTTPKPGLVDRSDQGAHADMDYACFRRSIEAVVPYFAATGALAAGKSPDEVLWRKVRKIGCEAETAMFSATGGVNTHKGQIFVLMLLVAAASSEGASGIPGLQKGIRIMTRGMVYKELGNGLHNKNELSHGERLFLSHGITGVRGEAEAGFPVIFECGLPVYTAMLGSGYSVNDASLQALLAIMCSAEDSTVVHRGGLEALRFVQSSSLAAVALGGVRTEAGRNYLYAMNREFILRGLSPGGCADLLAGTIFVHEAEKELRIHGRA</sequence>
<reference evidence="6 7" key="1">
    <citation type="submission" date="2017-03" db="EMBL/GenBank/DDBJ databases">
        <title>Draft Genome sequence of Marispirochaeta sp. strain JC444.</title>
        <authorList>
            <person name="Shivani Y."/>
            <person name="Subhash Y."/>
            <person name="Sasikala C."/>
            <person name="Ramana C."/>
        </authorList>
    </citation>
    <scope>NUCLEOTIDE SEQUENCE [LARGE SCALE GENOMIC DNA]</scope>
    <source>
        <strain evidence="6 7">JC444</strain>
    </source>
</reference>
<evidence type="ECO:0000256" key="5">
    <source>
        <dbReference type="HAMAP-Rule" id="MF_00397"/>
    </source>
</evidence>